<sequence>MRFGERALEYAEHAFVQRDLIGWGSRWLPESLDGLDVLELGAGPGLLTGELLSRGADRLLATDLAPGMVEAGRANYPQARWEVMNAWKPQGEYDYICSSALLQWAADPAAAAIRLAEVLRPGGRMLHLFFIDPTLTEFRRLAPEWNPFHWRTEAAWAGAFAGVPGLEILRREAVTREIIFPNTRELLRFFQRTGAVSRKRAEPGKLRHFLREYDRHFAVNGGVVSTWTFFRIEVQKSASSIVAV</sequence>
<keyword evidence="1" id="KW-0489">Methyltransferase</keyword>
<reference evidence="1 2" key="1">
    <citation type="submission" date="2020-07" db="EMBL/GenBank/DDBJ databases">
        <authorList>
            <person name="Feng X."/>
        </authorList>
    </citation>
    <scope>NUCLEOTIDE SEQUENCE [LARGE SCALE GENOMIC DNA]</scope>
    <source>
        <strain evidence="1 2">JCM31066</strain>
    </source>
</reference>
<evidence type="ECO:0000313" key="1">
    <source>
        <dbReference type="EMBL" id="MBC2593636.1"/>
    </source>
</evidence>
<dbReference type="CDD" id="cd02440">
    <property type="entry name" value="AdoMet_MTases"/>
    <property type="match status" value="1"/>
</dbReference>
<name>A0A842HD69_9BACT</name>
<dbReference type="SUPFAM" id="SSF53335">
    <property type="entry name" value="S-adenosyl-L-methionine-dependent methyltransferases"/>
    <property type="match status" value="1"/>
</dbReference>
<comment type="caution">
    <text evidence="1">The sequence shown here is derived from an EMBL/GenBank/DDBJ whole genome shotgun (WGS) entry which is preliminary data.</text>
</comment>
<dbReference type="Pfam" id="PF13489">
    <property type="entry name" value="Methyltransf_23"/>
    <property type="match status" value="1"/>
</dbReference>
<protein>
    <submittedName>
        <fullName evidence="1">Methyltransferase domain-containing protein</fullName>
    </submittedName>
</protein>
<organism evidence="1 2">
    <name type="scientific">Ruficoccus amylovorans</name>
    <dbReference type="NCBI Taxonomy" id="1804625"/>
    <lineage>
        <taxon>Bacteria</taxon>
        <taxon>Pseudomonadati</taxon>
        <taxon>Verrucomicrobiota</taxon>
        <taxon>Opitutia</taxon>
        <taxon>Puniceicoccales</taxon>
        <taxon>Cerasicoccaceae</taxon>
        <taxon>Ruficoccus</taxon>
    </lineage>
</organism>
<dbReference type="GO" id="GO:0032259">
    <property type="term" value="P:methylation"/>
    <property type="evidence" value="ECO:0007669"/>
    <property type="project" value="UniProtKB-KW"/>
</dbReference>
<dbReference type="EMBL" id="JACHVB010000014">
    <property type="protein sequence ID" value="MBC2593636.1"/>
    <property type="molecule type" value="Genomic_DNA"/>
</dbReference>
<accession>A0A842HD69</accession>
<keyword evidence="1" id="KW-0808">Transferase</keyword>
<dbReference type="RefSeq" id="WP_185674639.1">
    <property type="nucleotide sequence ID" value="NZ_JACHVB010000014.1"/>
</dbReference>
<dbReference type="InterPro" id="IPR029063">
    <property type="entry name" value="SAM-dependent_MTases_sf"/>
</dbReference>
<proteinExistence type="predicted"/>
<evidence type="ECO:0000313" key="2">
    <source>
        <dbReference type="Proteomes" id="UP000546464"/>
    </source>
</evidence>
<dbReference type="PANTHER" id="PTHR43861:SF1">
    <property type="entry name" value="TRANS-ACONITATE 2-METHYLTRANSFERASE"/>
    <property type="match status" value="1"/>
</dbReference>
<dbReference type="GO" id="GO:0008168">
    <property type="term" value="F:methyltransferase activity"/>
    <property type="evidence" value="ECO:0007669"/>
    <property type="project" value="UniProtKB-KW"/>
</dbReference>
<dbReference type="PANTHER" id="PTHR43861">
    <property type="entry name" value="TRANS-ACONITATE 2-METHYLTRANSFERASE-RELATED"/>
    <property type="match status" value="1"/>
</dbReference>
<gene>
    <name evidence="1" type="ORF">H5P28_05110</name>
</gene>
<dbReference type="AlphaFoldDB" id="A0A842HD69"/>
<dbReference type="Proteomes" id="UP000546464">
    <property type="component" value="Unassembled WGS sequence"/>
</dbReference>
<dbReference type="Gene3D" id="3.40.50.150">
    <property type="entry name" value="Vaccinia Virus protein VP39"/>
    <property type="match status" value="1"/>
</dbReference>
<keyword evidence="2" id="KW-1185">Reference proteome</keyword>